<evidence type="ECO:0000256" key="1">
    <source>
        <dbReference type="SAM" id="SignalP"/>
    </source>
</evidence>
<dbReference type="PANTHER" id="PTHR36981">
    <property type="entry name" value="ZGC:195170"/>
    <property type="match status" value="1"/>
</dbReference>
<dbReference type="AlphaFoldDB" id="A0A9Q1CRJ8"/>
<evidence type="ECO:0000313" key="4">
    <source>
        <dbReference type="Proteomes" id="UP001152320"/>
    </source>
</evidence>
<feature type="signal peptide" evidence="1">
    <location>
        <begin position="1"/>
        <end position="17"/>
    </location>
</feature>
<accession>A0A9Q1CRJ8</accession>
<keyword evidence="1" id="KW-0732">Signal</keyword>
<dbReference type="EMBL" id="JAIZAY010000001">
    <property type="protein sequence ID" value="KAJ8050066.1"/>
    <property type="molecule type" value="Genomic_DNA"/>
</dbReference>
<comment type="caution">
    <text evidence="3">The sequence shown here is derived from an EMBL/GenBank/DDBJ whole genome shotgun (WGS) entry which is preliminary data.</text>
</comment>
<protein>
    <recommendedName>
        <fullName evidence="2">P2X purinoreceptor 7 intracellular domain-containing protein</fullName>
    </recommendedName>
</protein>
<dbReference type="Proteomes" id="UP001152320">
    <property type="component" value="Chromosome 1"/>
</dbReference>
<evidence type="ECO:0000259" key="2">
    <source>
        <dbReference type="Pfam" id="PF20478"/>
    </source>
</evidence>
<sequence>MAYRQLALWLCVGVSLGKGNRMVLPACCVLRIRHEFPDETYVGFREVQEALQMD</sequence>
<dbReference type="OrthoDB" id="6587442at2759"/>
<evidence type="ECO:0000313" key="3">
    <source>
        <dbReference type="EMBL" id="KAJ8050066.1"/>
    </source>
</evidence>
<name>A0A9Q1CRJ8_HOLLE</name>
<dbReference type="PANTHER" id="PTHR36981:SF1">
    <property type="entry name" value="P2X PURINORECEPTOR 7 INTRACELLULAR DOMAIN-CONTAINING PROTEIN"/>
    <property type="match status" value="1"/>
</dbReference>
<reference evidence="3" key="1">
    <citation type="submission" date="2021-10" db="EMBL/GenBank/DDBJ databases">
        <title>Tropical sea cucumber genome reveals ecological adaptation and Cuvierian tubules defense mechanism.</title>
        <authorList>
            <person name="Chen T."/>
        </authorList>
    </citation>
    <scope>NUCLEOTIDE SEQUENCE</scope>
    <source>
        <strain evidence="3">Nanhai2018</strain>
        <tissue evidence="3">Muscle</tissue>
    </source>
</reference>
<dbReference type="InterPro" id="IPR046815">
    <property type="entry name" value="P2RX7_C"/>
</dbReference>
<feature type="chain" id="PRO_5040365532" description="P2X purinoreceptor 7 intracellular domain-containing protein" evidence="1">
    <location>
        <begin position="18"/>
        <end position="54"/>
    </location>
</feature>
<organism evidence="3 4">
    <name type="scientific">Holothuria leucospilota</name>
    <name type="common">Black long sea cucumber</name>
    <name type="synonym">Mertensiothuria leucospilota</name>
    <dbReference type="NCBI Taxonomy" id="206669"/>
    <lineage>
        <taxon>Eukaryota</taxon>
        <taxon>Metazoa</taxon>
        <taxon>Echinodermata</taxon>
        <taxon>Eleutherozoa</taxon>
        <taxon>Echinozoa</taxon>
        <taxon>Holothuroidea</taxon>
        <taxon>Aspidochirotacea</taxon>
        <taxon>Aspidochirotida</taxon>
        <taxon>Holothuriidae</taxon>
        <taxon>Holothuria</taxon>
    </lineage>
</organism>
<gene>
    <name evidence="3" type="ORF">HOLleu_03117</name>
</gene>
<dbReference type="Pfam" id="PF20478">
    <property type="entry name" value="P2RX7_C"/>
    <property type="match status" value="1"/>
</dbReference>
<keyword evidence="4" id="KW-1185">Reference proteome</keyword>
<feature type="domain" description="P2X purinoreceptor 7 intracellular" evidence="2">
    <location>
        <begin position="1"/>
        <end position="45"/>
    </location>
</feature>
<proteinExistence type="predicted"/>